<dbReference type="SUPFAM" id="SSF52540">
    <property type="entry name" value="P-loop containing nucleoside triphosphate hydrolases"/>
    <property type="match status" value="1"/>
</dbReference>
<evidence type="ECO:0000256" key="3">
    <source>
        <dbReference type="ARBA" id="ARBA00022618"/>
    </source>
</evidence>
<dbReference type="Pfam" id="PF01926">
    <property type="entry name" value="MMR_HSR1"/>
    <property type="match status" value="1"/>
</dbReference>
<keyword evidence="9 10" id="KW-0131">Cell cycle</keyword>
<evidence type="ECO:0000256" key="5">
    <source>
        <dbReference type="ARBA" id="ARBA00022741"/>
    </source>
</evidence>
<dbReference type="GO" id="GO:0046872">
    <property type="term" value="F:metal ion binding"/>
    <property type="evidence" value="ECO:0007669"/>
    <property type="project" value="UniProtKB-KW"/>
</dbReference>
<dbReference type="HAMAP" id="MF_00321">
    <property type="entry name" value="GTPase_EngB"/>
    <property type="match status" value="1"/>
</dbReference>
<dbReference type="RefSeq" id="WP_091547578.1">
    <property type="nucleotide sequence ID" value="NZ_FMUS01000047.1"/>
</dbReference>
<evidence type="ECO:0000256" key="1">
    <source>
        <dbReference type="ARBA" id="ARBA00001946"/>
    </source>
</evidence>
<dbReference type="CDD" id="cd01876">
    <property type="entry name" value="YihA_EngB"/>
    <property type="match status" value="1"/>
</dbReference>
<dbReference type="PANTHER" id="PTHR11649:SF13">
    <property type="entry name" value="ENGB-TYPE G DOMAIN-CONTAINING PROTEIN"/>
    <property type="match status" value="1"/>
</dbReference>
<dbReference type="OrthoDB" id="9804921at2"/>
<dbReference type="InterPro" id="IPR019987">
    <property type="entry name" value="GTP-bd_ribosome_bio_YsxC"/>
</dbReference>
<dbReference type="InterPro" id="IPR030393">
    <property type="entry name" value="G_ENGB_dom"/>
</dbReference>
<reference evidence="12 13" key="1">
    <citation type="submission" date="2016-10" db="EMBL/GenBank/DDBJ databases">
        <authorList>
            <person name="de Groot N.N."/>
        </authorList>
    </citation>
    <scope>NUCLEOTIDE SEQUENCE [LARGE SCALE GENOMIC DNA]</scope>
    <source>
        <strain evidence="12 13">DSM 18978</strain>
    </source>
</reference>
<evidence type="ECO:0000256" key="8">
    <source>
        <dbReference type="ARBA" id="ARBA00023210"/>
    </source>
</evidence>
<name>A0A1G5LAK2_9FIRM</name>
<dbReference type="GO" id="GO:0005525">
    <property type="term" value="F:GTP binding"/>
    <property type="evidence" value="ECO:0007669"/>
    <property type="project" value="UniProtKB-UniRule"/>
</dbReference>
<dbReference type="NCBIfam" id="TIGR00231">
    <property type="entry name" value="small_GTP"/>
    <property type="match status" value="1"/>
</dbReference>
<evidence type="ECO:0000313" key="13">
    <source>
        <dbReference type="Proteomes" id="UP000198636"/>
    </source>
</evidence>
<accession>A0A1G5LAK2</accession>
<dbReference type="NCBIfam" id="TIGR03598">
    <property type="entry name" value="GTPase_YsxC"/>
    <property type="match status" value="1"/>
</dbReference>
<evidence type="ECO:0000256" key="2">
    <source>
        <dbReference type="ARBA" id="ARBA00009638"/>
    </source>
</evidence>
<keyword evidence="8 10" id="KW-0717">Septation</keyword>
<dbReference type="STRING" id="1120976.SAMN03080606_04248"/>
<keyword evidence="7 10" id="KW-0342">GTP-binding</keyword>
<organism evidence="12 13">
    <name type="scientific">Alkaliphilus peptidifermentans DSM 18978</name>
    <dbReference type="NCBI Taxonomy" id="1120976"/>
    <lineage>
        <taxon>Bacteria</taxon>
        <taxon>Bacillati</taxon>
        <taxon>Bacillota</taxon>
        <taxon>Clostridia</taxon>
        <taxon>Peptostreptococcales</taxon>
        <taxon>Natronincolaceae</taxon>
        <taxon>Alkaliphilus</taxon>
    </lineage>
</organism>
<evidence type="ECO:0000256" key="9">
    <source>
        <dbReference type="ARBA" id="ARBA00023306"/>
    </source>
</evidence>
<dbReference type="InterPro" id="IPR005225">
    <property type="entry name" value="Small_GTP-bd"/>
</dbReference>
<keyword evidence="5 10" id="KW-0547">Nucleotide-binding</keyword>
<evidence type="ECO:0000256" key="10">
    <source>
        <dbReference type="HAMAP-Rule" id="MF_00321"/>
    </source>
</evidence>
<keyword evidence="3 10" id="KW-0132">Cell division</keyword>
<keyword evidence="6" id="KW-0460">Magnesium</keyword>
<dbReference type="Proteomes" id="UP000198636">
    <property type="component" value="Unassembled WGS sequence"/>
</dbReference>
<dbReference type="GO" id="GO:0000917">
    <property type="term" value="P:division septum assembly"/>
    <property type="evidence" value="ECO:0007669"/>
    <property type="project" value="UniProtKB-KW"/>
</dbReference>
<dbReference type="EMBL" id="FMUS01000047">
    <property type="protein sequence ID" value="SCZ09947.1"/>
    <property type="molecule type" value="Genomic_DNA"/>
</dbReference>
<evidence type="ECO:0000256" key="7">
    <source>
        <dbReference type="ARBA" id="ARBA00023134"/>
    </source>
</evidence>
<sequence>MKIKTSEIVMSAVSPKQYPDDGFPEVAFVGRSNVGKSSTINTLLGRKKLARISSSPGKTRTINFYLINQEYYMVDLPGYGYAKVSKDERASWGKIIETYLSSRDNLYEVMLLVDIRHEPTKDDQLMYDWIKHYGFGKIVIATKSDKIPRSQMQKQFKLIRETLKMAPEDKILPISSLKKQGIDELWKALTDFFIEKELPITIEEAPK</sequence>
<dbReference type="PROSITE" id="PS51706">
    <property type="entry name" value="G_ENGB"/>
    <property type="match status" value="1"/>
</dbReference>
<dbReference type="GO" id="GO:0005829">
    <property type="term" value="C:cytosol"/>
    <property type="evidence" value="ECO:0007669"/>
    <property type="project" value="TreeGrafter"/>
</dbReference>
<dbReference type="AlphaFoldDB" id="A0A1G5LAK2"/>
<dbReference type="PANTHER" id="PTHR11649">
    <property type="entry name" value="MSS1/TRME-RELATED GTP-BINDING PROTEIN"/>
    <property type="match status" value="1"/>
</dbReference>
<evidence type="ECO:0000313" key="12">
    <source>
        <dbReference type="EMBL" id="SCZ09947.1"/>
    </source>
</evidence>
<evidence type="ECO:0000259" key="11">
    <source>
        <dbReference type="PROSITE" id="PS51706"/>
    </source>
</evidence>
<dbReference type="FunFam" id="3.40.50.300:FF:000098">
    <property type="entry name" value="Probable GTP-binding protein EngB"/>
    <property type="match status" value="1"/>
</dbReference>
<gene>
    <name evidence="10" type="primary">engB</name>
    <name evidence="12" type="ORF">SAMN03080606_04248</name>
</gene>
<comment type="similarity">
    <text evidence="2 10">Belongs to the TRAFAC class TrmE-Era-EngA-EngB-Septin-like GTPase superfamily. EngB GTPase family.</text>
</comment>
<dbReference type="InterPro" id="IPR027417">
    <property type="entry name" value="P-loop_NTPase"/>
</dbReference>
<dbReference type="InterPro" id="IPR006073">
    <property type="entry name" value="GTP-bd"/>
</dbReference>
<feature type="domain" description="EngB-type G" evidence="11">
    <location>
        <begin position="22"/>
        <end position="195"/>
    </location>
</feature>
<comment type="cofactor">
    <cofactor evidence="1">
        <name>Mg(2+)</name>
        <dbReference type="ChEBI" id="CHEBI:18420"/>
    </cofactor>
</comment>
<comment type="function">
    <text evidence="10">Necessary for normal cell division and for the maintenance of normal septation.</text>
</comment>
<proteinExistence type="inferred from homology"/>
<dbReference type="Gene3D" id="3.40.50.300">
    <property type="entry name" value="P-loop containing nucleotide triphosphate hydrolases"/>
    <property type="match status" value="1"/>
</dbReference>
<protein>
    <recommendedName>
        <fullName evidence="10">Probable GTP-binding protein EngB</fullName>
    </recommendedName>
</protein>
<evidence type="ECO:0000256" key="6">
    <source>
        <dbReference type="ARBA" id="ARBA00022842"/>
    </source>
</evidence>
<keyword evidence="13" id="KW-1185">Reference proteome</keyword>
<evidence type="ECO:0000256" key="4">
    <source>
        <dbReference type="ARBA" id="ARBA00022723"/>
    </source>
</evidence>
<keyword evidence="4" id="KW-0479">Metal-binding</keyword>